<gene>
    <name evidence="2" type="ORF">H8S23_09390</name>
</gene>
<dbReference type="PANTHER" id="PTHR42951:SF22">
    <property type="entry name" value="METALLO BETA-LACTAMASE SUPERFAMILY LIPOPROTEIN"/>
    <property type="match status" value="1"/>
</dbReference>
<reference evidence="2" key="1">
    <citation type="submission" date="2020-08" db="EMBL/GenBank/DDBJ databases">
        <title>Genome public.</title>
        <authorList>
            <person name="Liu C."/>
            <person name="Sun Q."/>
        </authorList>
    </citation>
    <scope>NUCLEOTIDE SEQUENCE</scope>
    <source>
        <strain evidence="2">BX8</strain>
    </source>
</reference>
<evidence type="ECO:0000313" key="3">
    <source>
        <dbReference type="Proteomes" id="UP000659630"/>
    </source>
</evidence>
<dbReference type="PANTHER" id="PTHR42951">
    <property type="entry name" value="METALLO-BETA-LACTAMASE DOMAIN-CONTAINING"/>
    <property type="match status" value="1"/>
</dbReference>
<dbReference type="InterPro" id="IPR050855">
    <property type="entry name" value="NDM-1-like"/>
</dbReference>
<evidence type="ECO:0000259" key="1">
    <source>
        <dbReference type="SMART" id="SM00849"/>
    </source>
</evidence>
<proteinExistence type="predicted"/>
<protein>
    <submittedName>
        <fullName evidence="2">MBL fold metallo-hydrolase</fullName>
    </submittedName>
</protein>
<dbReference type="Gene3D" id="3.60.15.10">
    <property type="entry name" value="Ribonuclease Z/Hydroxyacylglutathione hydrolase-like"/>
    <property type="match status" value="1"/>
</dbReference>
<dbReference type="InterPro" id="IPR001279">
    <property type="entry name" value="Metallo-B-lactamas"/>
</dbReference>
<dbReference type="Proteomes" id="UP000659630">
    <property type="component" value="Unassembled WGS sequence"/>
</dbReference>
<dbReference type="AlphaFoldDB" id="A0A923L163"/>
<dbReference type="InterPro" id="IPR036866">
    <property type="entry name" value="RibonucZ/Hydroxyglut_hydro"/>
</dbReference>
<dbReference type="EMBL" id="JACONZ010000003">
    <property type="protein sequence ID" value="MBC5581720.1"/>
    <property type="molecule type" value="Genomic_DNA"/>
</dbReference>
<dbReference type="SMART" id="SM00849">
    <property type="entry name" value="Lactamase_B"/>
    <property type="match status" value="1"/>
</dbReference>
<dbReference type="RefSeq" id="WP_186888084.1">
    <property type="nucleotide sequence ID" value="NZ_JACONZ010000003.1"/>
</dbReference>
<comment type="caution">
    <text evidence="2">The sequence shown here is derived from an EMBL/GenBank/DDBJ whole genome shotgun (WGS) entry which is preliminary data.</text>
</comment>
<feature type="domain" description="Metallo-beta-lactamase" evidence="1">
    <location>
        <begin position="23"/>
        <end position="197"/>
    </location>
</feature>
<accession>A0A923L163</accession>
<sequence length="268" mass="29517">MIMQDFRVTWIGEGVYSILDAGDSSFYVVEGQEKAAVIDTGITPGGKILPTVRQLTQKPLVLAITHAHIDHMHHMDEFEEIYLCHEELKLPSEILCQHMHGKQLDLEATQGVHTGSVIDLGKEKLEICQVPGHTPGSVVFWDASRDLLFTGDAIGSGYGVWLQVPGAMPLEVYYHSLISLMKWLVERGGRMKFWGGHSYQQFQSTLVPGYNPLSLGLLADLIDLVDGVVSGSIVGRVSNADKVMGLEPALYASFGRAELQYLPSHIFA</sequence>
<dbReference type="SUPFAM" id="SSF56281">
    <property type="entry name" value="Metallo-hydrolase/oxidoreductase"/>
    <property type="match status" value="1"/>
</dbReference>
<keyword evidence="3" id="KW-1185">Reference proteome</keyword>
<organism evidence="2 3">
    <name type="scientific">Anaerofilum hominis</name>
    <dbReference type="NCBI Taxonomy" id="2763016"/>
    <lineage>
        <taxon>Bacteria</taxon>
        <taxon>Bacillati</taxon>
        <taxon>Bacillota</taxon>
        <taxon>Clostridia</taxon>
        <taxon>Eubacteriales</taxon>
        <taxon>Oscillospiraceae</taxon>
        <taxon>Anaerofilum</taxon>
    </lineage>
</organism>
<evidence type="ECO:0000313" key="2">
    <source>
        <dbReference type="EMBL" id="MBC5581720.1"/>
    </source>
</evidence>
<name>A0A923L163_9FIRM</name>
<dbReference type="Pfam" id="PF00753">
    <property type="entry name" value="Lactamase_B"/>
    <property type="match status" value="1"/>
</dbReference>